<dbReference type="InterPro" id="IPR020843">
    <property type="entry name" value="ER"/>
</dbReference>
<dbReference type="Gene3D" id="3.40.50.720">
    <property type="entry name" value="NAD(P)-binding Rossmann-like Domain"/>
    <property type="match status" value="1"/>
</dbReference>
<protein>
    <submittedName>
        <fullName evidence="3">NADPH:quinone reductase</fullName>
    </submittedName>
</protein>
<dbReference type="SUPFAM" id="SSF51735">
    <property type="entry name" value="NAD(P)-binding Rossmann-fold domains"/>
    <property type="match status" value="1"/>
</dbReference>
<dbReference type="Proteomes" id="UP000192911">
    <property type="component" value="Unassembled WGS sequence"/>
</dbReference>
<gene>
    <name evidence="3" type="ORF">SAMN06295900_101519</name>
</gene>
<dbReference type="STRING" id="28094.SAMN06295900_101519"/>
<feature type="domain" description="Enoyl reductase (ER)" evidence="2">
    <location>
        <begin position="10"/>
        <end position="302"/>
    </location>
</feature>
<evidence type="ECO:0000313" key="3">
    <source>
        <dbReference type="EMBL" id="SME98164.1"/>
    </source>
</evidence>
<dbReference type="AlphaFoldDB" id="A0A1X7CKS4"/>
<keyword evidence="4" id="KW-1185">Reference proteome</keyword>
<dbReference type="SMART" id="SM00829">
    <property type="entry name" value="PKS_ER"/>
    <property type="match status" value="1"/>
</dbReference>
<reference evidence="4" key="1">
    <citation type="submission" date="2017-04" db="EMBL/GenBank/DDBJ databases">
        <authorList>
            <person name="Varghese N."/>
            <person name="Submissions S."/>
        </authorList>
    </citation>
    <scope>NUCLEOTIDE SEQUENCE [LARGE SCALE GENOMIC DNA]</scope>
    <source>
        <strain evidence="4">Ballard 720</strain>
    </source>
</reference>
<name>A0A1X7CKS4_TRICW</name>
<dbReference type="OrthoDB" id="9787435at2"/>
<evidence type="ECO:0000313" key="4">
    <source>
        <dbReference type="Proteomes" id="UP000192911"/>
    </source>
</evidence>
<evidence type="ECO:0000259" key="2">
    <source>
        <dbReference type="SMART" id="SM00829"/>
    </source>
</evidence>
<sequence length="304" mass="31891">MKAAVIGTFGKPDVVTIGEASLRPLGPDDALVRVEATGLNPLDLKIIAGYMQQVFPIAFPYVPGTDFSGVIEAVGTQVTRFQPGDRVVGRTAPGAGGALAAHVAIGAADLCAVPHEMSFEQAAALPTAFGTARQALFDVGQLRRGQRVLIHAAAGGVGGMAVQQARHAGAHVIATASSANHALVRELGADEIIDYRTEDFARVRDIDLVLDTMGGETLERSWSVLAPGGRIASLVEFGIEPRNGHAGEFVFFSSATPFLPDAMRLFEAGQLQIVIDAIAGLDEARSALERLATGHVRGKVVVRR</sequence>
<dbReference type="InterPro" id="IPR036291">
    <property type="entry name" value="NAD(P)-bd_dom_sf"/>
</dbReference>
<dbReference type="PROSITE" id="PS01162">
    <property type="entry name" value="QOR_ZETA_CRYSTAL"/>
    <property type="match status" value="1"/>
</dbReference>
<evidence type="ECO:0000256" key="1">
    <source>
        <dbReference type="ARBA" id="ARBA00023002"/>
    </source>
</evidence>
<keyword evidence="1" id="KW-0560">Oxidoreductase</keyword>
<dbReference type="PANTHER" id="PTHR11695:SF294">
    <property type="entry name" value="RETICULON-4-INTERACTING PROTEIN 1, MITOCHONDRIAL"/>
    <property type="match status" value="1"/>
</dbReference>
<proteinExistence type="predicted"/>
<dbReference type="CDD" id="cd05289">
    <property type="entry name" value="MDR_like_2"/>
    <property type="match status" value="1"/>
</dbReference>
<dbReference type="Gene3D" id="3.90.180.10">
    <property type="entry name" value="Medium-chain alcohol dehydrogenases, catalytic domain"/>
    <property type="match status" value="1"/>
</dbReference>
<dbReference type="RefSeq" id="WP_085223961.1">
    <property type="nucleotide sequence ID" value="NZ_BSQD01000001.1"/>
</dbReference>
<dbReference type="GO" id="GO:0016491">
    <property type="term" value="F:oxidoreductase activity"/>
    <property type="evidence" value="ECO:0007669"/>
    <property type="project" value="UniProtKB-KW"/>
</dbReference>
<dbReference type="Pfam" id="PF08240">
    <property type="entry name" value="ADH_N"/>
    <property type="match status" value="1"/>
</dbReference>
<dbReference type="EMBL" id="FXAH01000001">
    <property type="protein sequence ID" value="SME98164.1"/>
    <property type="molecule type" value="Genomic_DNA"/>
</dbReference>
<dbReference type="Pfam" id="PF13602">
    <property type="entry name" value="ADH_zinc_N_2"/>
    <property type="match status" value="1"/>
</dbReference>
<dbReference type="GeneID" id="95549005"/>
<dbReference type="InterPro" id="IPR013154">
    <property type="entry name" value="ADH-like_N"/>
</dbReference>
<accession>A0A1X7CKS4</accession>
<dbReference type="InterPro" id="IPR050700">
    <property type="entry name" value="YIM1/Zinc_Alcohol_DH_Fams"/>
</dbReference>
<dbReference type="InterPro" id="IPR011032">
    <property type="entry name" value="GroES-like_sf"/>
</dbReference>
<dbReference type="PANTHER" id="PTHR11695">
    <property type="entry name" value="ALCOHOL DEHYDROGENASE RELATED"/>
    <property type="match status" value="1"/>
</dbReference>
<dbReference type="SUPFAM" id="SSF50129">
    <property type="entry name" value="GroES-like"/>
    <property type="match status" value="1"/>
</dbReference>
<dbReference type="GO" id="GO:0008270">
    <property type="term" value="F:zinc ion binding"/>
    <property type="evidence" value="ECO:0007669"/>
    <property type="project" value="InterPro"/>
</dbReference>
<dbReference type="InterPro" id="IPR002364">
    <property type="entry name" value="Quin_OxRdtase/zeta-crystal_CS"/>
</dbReference>
<organism evidence="3 4">
    <name type="scientific">Trinickia caryophylli</name>
    <name type="common">Paraburkholderia caryophylli</name>
    <dbReference type="NCBI Taxonomy" id="28094"/>
    <lineage>
        <taxon>Bacteria</taxon>
        <taxon>Pseudomonadati</taxon>
        <taxon>Pseudomonadota</taxon>
        <taxon>Betaproteobacteria</taxon>
        <taxon>Burkholderiales</taxon>
        <taxon>Burkholderiaceae</taxon>
        <taxon>Trinickia</taxon>
    </lineage>
</organism>